<proteinExistence type="predicted"/>
<dbReference type="Pfam" id="PF12771">
    <property type="entry name" value="SusD-like_2"/>
    <property type="match status" value="1"/>
</dbReference>
<sequence length="501" mass="54656">MKNIKNVILLTILTLSFSCSDNYLDVNGSSASPSSASPALLLPAAQKNSADMLYNADILNGSGDSFNLIGSIHAGVMADSGDRVWYQPEQQYLIINTTYQRIWNNTYTLTLSNYVFIENFEGEGFDNFKAIAKIMKAFHFAMLVDTYGDVPYTEAFARGSNTQPAYDDDKAVYDIIYDELNAAISMIDNAPDGTLPVSTDAMFGGDMSDWQQFANTLKLRMLLRQVNTGEDLSAKYNEIVNNGIGFITSTAAIDPGYADQTSQQNPFYTVFGFVPGSTTPARNNEATRGNEFFVDFLKDNFDDRLSRLFLPADSDSEFRGIPQNVYTNEFRTNATSALGPGLLIGSTQPLQVMLGSEALFLQAEAVQRGLISGDAGALYRSGIAASFAELGVPDAATAAADYESGAFSNKINWDLAVGAGNEIEAIITQKWVAGGFISGFEVWMDRVRTGFPSGIPIPVDARSTVFPSNLLYPESELATNPDNVPDQPNNAAFDRHTFWMQ</sequence>
<keyword evidence="1" id="KW-0449">Lipoprotein</keyword>
<name>A0ABP9EWH0_9FLAO</name>
<dbReference type="EMBL" id="BAABJH010000001">
    <property type="protein sequence ID" value="GAA4887596.1"/>
    <property type="molecule type" value="Genomic_DNA"/>
</dbReference>
<dbReference type="InterPro" id="IPR011990">
    <property type="entry name" value="TPR-like_helical_dom_sf"/>
</dbReference>
<dbReference type="RefSeq" id="WP_345272857.1">
    <property type="nucleotide sequence ID" value="NZ_BAABJH010000001.1"/>
</dbReference>
<keyword evidence="2" id="KW-1185">Reference proteome</keyword>
<evidence type="ECO:0000313" key="2">
    <source>
        <dbReference type="Proteomes" id="UP001500433"/>
    </source>
</evidence>
<comment type="caution">
    <text evidence="1">The sequence shown here is derived from an EMBL/GenBank/DDBJ whole genome shotgun (WGS) entry which is preliminary data.</text>
</comment>
<gene>
    <name evidence="1" type="ORF">GCM10023311_09210</name>
</gene>
<dbReference type="Gene3D" id="1.25.40.390">
    <property type="match status" value="1"/>
</dbReference>
<protein>
    <submittedName>
        <fullName evidence="1">SusD/RagB family nutrient-binding outer membrane lipoprotein</fullName>
    </submittedName>
</protein>
<dbReference type="PROSITE" id="PS51257">
    <property type="entry name" value="PROKAR_LIPOPROTEIN"/>
    <property type="match status" value="1"/>
</dbReference>
<dbReference type="InterPro" id="IPR041662">
    <property type="entry name" value="SusD-like_2"/>
</dbReference>
<organism evidence="1 2">
    <name type="scientific">Flaviramulus aquimarinus</name>
    <dbReference type="NCBI Taxonomy" id="1170456"/>
    <lineage>
        <taxon>Bacteria</taxon>
        <taxon>Pseudomonadati</taxon>
        <taxon>Bacteroidota</taxon>
        <taxon>Flavobacteriia</taxon>
        <taxon>Flavobacteriales</taxon>
        <taxon>Flavobacteriaceae</taxon>
        <taxon>Flaviramulus</taxon>
    </lineage>
</organism>
<evidence type="ECO:0000313" key="1">
    <source>
        <dbReference type="EMBL" id="GAA4887596.1"/>
    </source>
</evidence>
<dbReference type="Proteomes" id="UP001500433">
    <property type="component" value="Unassembled WGS sequence"/>
</dbReference>
<accession>A0ABP9EWH0</accession>
<dbReference type="SUPFAM" id="SSF48452">
    <property type="entry name" value="TPR-like"/>
    <property type="match status" value="1"/>
</dbReference>
<reference evidence="2" key="1">
    <citation type="journal article" date="2019" name="Int. J. Syst. Evol. Microbiol.">
        <title>The Global Catalogue of Microorganisms (GCM) 10K type strain sequencing project: providing services to taxonomists for standard genome sequencing and annotation.</title>
        <authorList>
            <consortium name="The Broad Institute Genomics Platform"/>
            <consortium name="The Broad Institute Genome Sequencing Center for Infectious Disease"/>
            <person name="Wu L."/>
            <person name="Ma J."/>
        </authorList>
    </citation>
    <scope>NUCLEOTIDE SEQUENCE [LARGE SCALE GENOMIC DNA]</scope>
    <source>
        <strain evidence="2">JCM 18274</strain>
    </source>
</reference>